<proteinExistence type="predicted"/>
<protein>
    <recommendedName>
        <fullName evidence="2">MOFRL domain-containing protein</fullName>
    </recommendedName>
</protein>
<dbReference type="AlphaFoldDB" id="X1GNL1"/>
<reference evidence="1" key="1">
    <citation type="journal article" date="2014" name="Front. Microbiol.">
        <title>High frequency of phylogenetically diverse reductive dehalogenase-homologous genes in deep subseafloor sedimentary metagenomes.</title>
        <authorList>
            <person name="Kawai M."/>
            <person name="Futagami T."/>
            <person name="Toyoda A."/>
            <person name="Takaki Y."/>
            <person name="Nishi S."/>
            <person name="Hori S."/>
            <person name="Arai W."/>
            <person name="Tsubouchi T."/>
            <person name="Morono Y."/>
            <person name="Uchiyama I."/>
            <person name="Ito T."/>
            <person name="Fujiyama A."/>
            <person name="Inagaki F."/>
            <person name="Takami H."/>
        </authorList>
    </citation>
    <scope>NUCLEOTIDE SEQUENCE</scope>
    <source>
        <strain evidence="1">Expedition CK06-06</strain>
    </source>
</reference>
<dbReference type="InterPro" id="IPR037035">
    <property type="entry name" value="GK-like_C_sf"/>
</dbReference>
<name>X1GNL1_9ZZZZ</name>
<sequence length="31" mass="3401">DSYHFFKGLEDLVVTGPSGTNIMDITALIVF</sequence>
<dbReference type="Gene3D" id="3.40.1480.10">
    <property type="entry name" value="MOFRL domain"/>
    <property type="match status" value="1"/>
</dbReference>
<dbReference type="SUPFAM" id="SSF82544">
    <property type="entry name" value="GckA/TtuD-like"/>
    <property type="match status" value="1"/>
</dbReference>
<evidence type="ECO:0008006" key="2">
    <source>
        <dbReference type="Google" id="ProtNLM"/>
    </source>
</evidence>
<comment type="caution">
    <text evidence="1">The sequence shown here is derived from an EMBL/GenBank/DDBJ whole genome shotgun (WGS) entry which is preliminary data.</text>
</comment>
<feature type="non-terminal residue" evidence="1">
    <location>
        <position position="1"/>
    </location>
</feature>
<gene>
    <name evidence="1" type="ORF">S03H2_21214</name>
</gene>
<dbReference type="EMBL" id="BARU01011270">
    <property type="protein sequence ID" value="GAH43214.1"/>
    <property type="molecule type" value="Genomic_DNA"/>
</dbReference>
<accession>X1GNL1</accession>
<organism evidence="1">
    <name type="scientific">marine sediment metagenome</name>
    <dbReference type="NCBI Taxonomy" id="412755"/>
    <lineage>
        <taxon>unclassified sequences</taxon>
        <taxon>metagenomes</taxon>
        <taxon>ecological metagenomes</taxon>
    </lineage>
</organism>
<evidence type="ECO:0000313" key="1">
    <source>
        <dbReference type="EMBL" id="GAH43214.1"/>
    </source>
</evidence>